<dbReference type="SMART" id="SM00958">
    <property type="entry name" value="SecA_PP_bind"/>
    <property type="match status" value="1"/>
</dbReference>
<evidence type="ECO:0000256" key="15">
    <source>
        <dbReference type="HAMAP-Rule" id="MF_01382"/>
    </source>
</evidence>
<evidence type="ECO:0000256" key="13">
    <source>
        <dbReference type="ARBA" id="ARBA00023010"/>
    </source>
</evidence>
<keyword evidence="7" id="KW-0479">Metal-binding</keyword>
<evidence type="ECO:0000256" key="16">
    <source>
        <dbReference type="RuleBase" id="RU003874"/>
    </source>
</evidence>
<dbReference type="Pfam" id="PF07517">
    <property type="entry name" value="SecA_DEAD"/>
    <property type="match status" value="1"/>
</dbReference>
<dbReference type="InterPro" id="IPR001650">
    <property type="entry name" value="Helicase_C-like"/>
</dbReference>
<proteinExistence type="inferred from homology"/>
<dbReference type="PROSITE" id="PS01312">
    <property type="entry name" value="SECA"/>
    <property type="match status" value="1"/>
</dbReference>
<feature type="binding site" evidence="15">
    <location>
        <begin position="105"/>
        <end position="109"/>
    </location>
    <ligand>
        <name>ATP</name>
        <dbReference type="ChEBI" id="CHEBI:30616"/>
    </ligand>
</feature>
<evidence type="ECO:0000256" key="7">
    <source>
        <dbReference type="ARBA" id="ARBA00022723"/>
    </source>
</evidence>
<feature type="binding site" evidence="15">
    <location>
        <position position="501"/>
    </location>
    <ligand>
        <name>ATP</name>
        <dbReference type="ChEBI" id="CHEBI:30616"/>
    </ligand>
</feature>
<dbReference type="Proteomes" id="UP000244889">
    <property type="component" value="Unassembled WGS sequence"/>
</dbReference>
<dbReference type="GO" id="GO:0043952">
    <property type="term" value="P:protein transport by the Sec complex"/>
    <property type="evidence" value="ECO:0007669"/>
    <property type="project" value="UniProtKB-ARBA"/>
</dbReference>
<evidence type="ECO:0000256" key="4">
    <source>
        <dbReference type="ARBA" id="ARBA00022475"/>
    </source>
</evidence>
<comment type="catalytic activity">
    <reaction evidence="15">
        <text>ATP + H2O + cellular proteinSide 1 = ADP + phosphate + cellular proteinSide 2.</text>
        <dbReference type="EC" id="7.4.2.8"/>
    </reaction>
</comment>
<dbReference type="InterPro" id="IPR020937">
    <property type="entry name" value="SecA_CS"/>
</dbReference>
<dbReference type="GO" id="GO:0006605">
    <property type="term" value="P:protein targeting"/>
    <property type="evidence" value="ECO:0007669"/>
    <property type="project" value="UniProtKB-UniRule"/>
</dbReference>
<keyword evidence="5 15" id="KW-0963">Cytoplasm</keyword>
<dbReference type="PROSITE" id="PS51192">
    <property type="entry name" value="HELICASE_ATP_BIND_1"/>
    <property type="match status" value="1"/>
</dbReference>
<dbReference type="NCBIfam" id="TIGR00963">
    <property type="entry name" value="secA"/>
    <property type="match status" value="1"/>
</dbReference>
<comment type="similarity">
    <text evidence="2 15 16">Belongs to the SecA family.</text>
</comment>
<dbReference type="GO" id="GO:0031522">
    <property type="term" value="C:cell envelope Sec protein transport complex"/>
    <property type="evidence" value="ECO:0007669"/>
    <property type="project" value="TreeGrafter"/>
</dbReference>
<dbReference type="GO" id="GO:0065002">
    <property type="term" value="P:intracellular protein transmembrane transport"/>
    <property type="evidence" value="ECO:0007669"/>
    <property type="project" value="UniProtKB-UniRule"/>
</dbReference>
<dbReference type="GO" id="GO:0005524">
    <property type="term" value="F:ATP binding"/>
    <property type="evidence" value="ECO:0007669"/>
    <property type="project" value="UniProtKB-UniRule"/>
</dbReference>
<dbReference type="SMART" id="SM00957">
    <property type="entry name" value="SecA_DEAD"/>
    <property type="match status" value="1"/>
</dbReference>
<dbReference type="SUPFAM" id="SSF81767">
    <property type="entry name" value="Pre-protein crosslinking domain of SecA"/>
    <property type="match status" value="1"/>
</dbReference>
<dbReference type="GO" id="GO:0008564">
    <property type="term" value="F:protein-exporting ATPase activity"/>
    <property type="evidence" value="ECO:0007669"/>
    <property type="project" value="UniProtKB-EC"/>
</dbReference>
<dbReference type="Pfam" id="PF02810">
    <property type="entry name" value="SEC-C"/>
    <property type="match status" value="1"/>
</dbReference>
<feature type="binding site" evidence="15">
    <location>
        <position position="87"/>
    </location>
    <ligand>
        <name>ATP</name>
        <dbReference type="ChEBI" id="CHEBI:30616"/>
    </ligand>
</feature>
<dbReference type="InterPro" id="IPR044722">
    <property type="entry name" value="SecA_SF2_C"/>
</dbReference>
<feature type="domain" description="SecA family profile" evidence="19">
    <location>
        <begin position="3"/>
        <end position="611"/>
    </location>
</feature>
<evidence type="ECO:0000313" key="20">
    <source>
        <dbReference type="EMBL" id="SPM45542.1"/>
    </source>
</evidence>
<dbReference type="HAMAP" id="MF_01382">
    <property type="entry name" value="SecA"/>
    <property type="match status" value="1"/>
</dbReference>
<evidence type="ECO:0000256" key="5">
    <source>
        <dbReference type="ARBA" id="ARBA00022490"/>
    </source>
</evidence>
<dbReference type="PANTHER" id="PTHR30612:SF0">
    <property type="entry name" value="CHLOROPLAST PROTEIN-TRANSPORTING ATPASE"/>
    <property type="match status" value="1"/>
</dbReference>
<dbReference type="Pfam" id="PF07516">
    <property type="entry name" value="SecA_SW"/>
    <property type="match status" value="1"/>
</dbReference>
<dbReference type="SUPFAM" id="SSF52540">
    <property type="entry name" value="P-loop containing nucleoside triphosphate hydrolases"/>
    <property type="match status" value="2"/>
</dbReference>
<dbReference type="InterPro" id="IPR011116">
    <property type="entry name" value="SecA_Wing/Scaffold"/>
</dbReference>
<dbReference type="InterPro" id="IPR036266">
    <property type="entry name" value="SecA_Wing/Scaffold_sf"/>
</dbReference>
<evidence type="ECO:0000259" key="17">
    <source>
        <dbReference type="PROSITE" id="PS51192"/>
    </source>
</evidence>
<dbReference type="InterPro" id="IPR011115">
    <property type="entry name" value="SecA_DEAD"/>
</dbReference>
<dbReference type="InterPro" id="IPR027417">
    <property type="entry name" value="P-loop_NTPase"/>
</dbReference>
<evidence type="ECO:0000256" key="1">
    <source>
        <dbReference type="ARBA" id="ARBA00001947"/>
    </source>
</evidence>
<dbReference type="FunFam" id="3.90.1440.10:FF:000001">
    <property type="entry name" value="Preprotein translocase subunit SecA"/>
    <property type="match status" value="1"/>
</dbReference>
<dbReference type="CDD" id="cd18803">
    <property type="entry name" value="SF2_C_secA"/>
    <property type="match status" value="1"/>
</dbReference>
<sequence length="880" mass="100587">MMLKFIKSIFKTPSDRIIANLKSKIQQVHTAESSLAKLSNIELRNKTNEFKARLANNEPIDNIQYEAFAVVREAAKRTIGIQHYDEQLIGGILLHQGKVIEMSTGEGKTLVATLPSYLNALMGKGVHVVTVNDYLAQRDSDWMGTIHRFLDITVGCITSNTNEHARKIAYNSDITYITNNELGFDFLRDNMQFTNQSKVQRGCNYAIIDEIDSILIDEARTPLIISGPVSDNTSLYPIINKLITKLNKDDYEMDEKLRNVTLTDSGINKLETMLAEINILAPNSNSLYDFENMHLIHYINQSLKAHTLFRRNVDYLVKNGKVIIIDEFTGRTMDSRRYSEGLHQALEAKEKVEIQNENQTLASITFQNYFRMYTKLSGMTGTAMTEATELKEIYDLDVVTVPTHNPVQRIDYDDEIYSTKKDKYSAIIQLIQECYSKGQPVLVGTVSIEKSEELSKLLHSKKIPHNVLNAKHHDKEASIIAQAGRIKAITIATNMAGRGTDIMLGGNAEMLVDQSNLTEEEYQEKLKITKMQIEQEKEQVINAGGLFVIGTERHESRRIDNQLRGRCGRQGDPGQTKFFLSLEDDLMRIFASDRVTSILRTIGLKDGEAIHHPLINRSLATAQQKIEAQNYEIRKNLLKYDNVMNDQRKVIYEQRNEAISSDNVNEILHNLTEELIVETVHKFIPPKSYKEDWNIHGLVKEYHHIFNVKLQLDSIEATDSSLKVIEYLTKTAFDIYKQQEQDYSAKSANEAIKHIFIKTLDQTWKEHLYTLDHLKQGISLRAYGQKDPLNEYKREAFDLFKQMLLHLKYLFIQRVARLHIDLASSPKSTSSLLETSDNNLKGKIITENSMAHKYFGKISRNQLCPCNSGKKFKHCHGALK</sequence>
<protein>
    <recommendedName>
        <fullName evidence="15 16">Protein translocase subunit SecA</fullName>
        <ecNumber evidence="15">7.4.2.8</ecNumber>
    </recommendedName>
</protein>
<keyword evidence="10 15" id="KW-0067">ATP-binding</keyword>
<comment type="subcellular location">
    <subcellularLocation>
        <location evidence="15">Cell membrane</location>
        <topology evidence="15">Peripheral membrane protein</topology>
        <orientation evidence="15">Cytoplasmic side</orientation>
    </subcellularLocation>
    <subcellularLocation>
        <location evidence="15">Cytoplasm</location>
    </subcellularLocation>
    <text evidence="15">Distribution is 50-50.</text>
</comment>
<evidence type="ECO:0000256" key="9">
    <source>
        <dbReference type="ARBA" id="ARBA00022833"/>
    </source>
</evidence>
<dbReference type="CDD" id="cd17928">
    <property type="entry name" value="DEXDc_SecA"/>
    <property type="match status" value="1"/>
</dbReference>
<dbReference type="AlphaFoldDB" id="A0A2R8F287"/>
<evidence type="ECO:0000256" key="6">
    <source>
        <dbReference type="ARBA" id="ARBA00022519"/>
    </source>
</evidence>
<comment type="function">
    <text evidence="15">Part of the Sec protein translocase complex. Interacts with the SecYEG preprotein conducting channel. Has a central role in coupling the hydrolysis of ATP to the transfer of proteins into and across the cell membrane, serving both as a receptor for the preprotein-SecB complex and as an ATP-driven molecular motor driving the stepwise translocation of polypeptide chains across the membrane.</text>
</comment>
<keyword evidence="14 15" id="KW-0472">Membrane</keyword>
<dbReference type="InterPro" id="IPR000185">
    <property type="entry name" value="SecA"/>
</dbReference>
<evidence type="ECO:0000256" key="8">
    <source>
        <dbReference type="ARBA" id="ARBA00022741"/>
    </source>
</evidence>
<keyword evidence="11 15" id="KW-0653">Protein transport</keyword>
<evidence type="ECO:0000256" key="11">
    <source>
        <dbReference type="ARBA" id="ARBA00022927"/>
    </source>
</evidence>
<dbReference type="EC" id="7.4.2.8" evidence="15"/>
<dbReference type="GO" id="GO:0005886">
    <property type="term" value="C:plasma membrane"/>
    <property type="evidence" value="ECO:0007669"/>
    <property type="project" value="UniProtKB-SubCell"/>
</dbReference>
<comment type="subunit">
    <text evidence="15">Monomer and homodimer. Part of the essential Sec protein translocation apparatus which comprises SecA, SecYEG and auxiliary proteins SecDF-YajC and YidC.</text>
</comment>
<dbReference type="Gene3D" id="1.10.3060.10">
    <property type="entry name" value="Helical scaffold and wing domains of SecA"/>
    <property type="match status" value="1"/>
</dbReference>
<dbReference type="Gene3D" id="3.40.50.300">
    <property type="entry name" value="P-loop containing nucleotide triphosphate hydrolases"/>
    <property type="match status" value="2"/>
</dbReference>
<name>A0A2R8F287_ORITS</name>
<keyword evidence="13 15" id="KW-0811">Translocation</keyword>
<evidence type="ECO:0000256" key="14">
    <source>
        <dbReference type="ARBA" id="ARBA00023136"/>
    </source>
</evidence>
<evidence type="ECO:0000259" key="19">
    <source>
        <dbReference type="PROSITE" id="PS51196"/>
    </source>
</evidence>
<dbReference type="GO" id="GO:0046872">
    <property type="term" value="F:metal ion binding"/>
    <property type="evidence" value="ECO:0007669"/>
    <property type="project" value="UniProtKB-KW"/>
</dbReference>
<dbReference type="EMBL" id="OOHR01000013">
    <property type="protein sequence ID" value="SPM45542.1"/>
    <property type="molecule type" value="Genomic_DNA"/>
</dbReference>
<evidence type="ECO:0000256" key="3">
    <source>
        <dbReference type="ARBA" id="ARBA00022448"/>
    </source>
</evidence>
<dbReference type="Gene3D" id="3.90.1440.10">
    <property type="entry name" value="SecA, preprotein cross-linking domain"/>
    <property type="match status" value="1"/>
</dbReference>
<dbReference type="Pfam" id="PF21090">
    <property type="entry name" value="P-loop_SecA"/>
    <property type="match status" value="1"/>
</dbReference>
<dbReference type="PRINTS" id="PR00906">
    <property type="entry name" value="SECA"/>
</dbReference>
<keyword evidence="3 15" id="KW-0813">Transport</keyword>
<dbReference type="InterPro" id="IPR014018">
    <property type="entry name" value="SecA_motor_DEAD"/>
</dbReference>
<dbReference type="InterPro" id="IPR036670">
    <property type="entry name" value="SecA_X-link_sf"/>
</dbReference>
<dbReference type="SUPFAM" id="SSF81886">
    <property type="entry name" value="Helical scaffold and wing domains of SecA"/>
    <property type="match status" value="1"/>
</dbReference>
<dbReference type="PANTHER" id="PTHR30612">
    <property type="entry name" value="SECA INNER MEMBRANE COMPONENT OF SEC PROTEIN SECRETION SYSTEM"/>
    <property type="match status" value="1"/>
</dbReference>
<dbReference type="NCBIfam" id="NF009538">
    <property type="entry name" value="PRK12904.1"/>
    <property type="match status" value="1"/>
</dbReference>
<organism evidence="20 21">
    <name type="scientific">Orientia tsutsugamushi</name>
    <name type="common">Rickettsia tsutsugamushi</name>
    <dbReference type="NCBI Taxonomy" id="784"/>
    <lineage>
        <taxon>Bacteria</taxon>
        <taxon>Pseudomonadati</taxon>
        <taxon>Pseudomonadota</taxon>
        <taxon>Alphaproteobacteria</taxon>
        <taxon>Rickettsiales</taxon>
        <taxon>Rickettsiaceae</taxon>
        <taxon>Rickettsieae</taxon>
        <taxon>Orientia</taxon>
    </lineage>
</organism>
<accession>A0A2R8F287</accession>
<keyword evidence="9" id="KW-0862">Zinc</keyword>
<evidence type="ECO:0000256" key="10">
    <source>
        <dbReference type="ARBA" id="ARBA00022840"/>
    </source>
</evidence>
<dbReference type="PROSITE" id="PS51194">
    <property type="entry name" value="HELICASE_CTER"/>
    <property type="match status" value="1"/>
</dbReference>
<keyword evidence="12 15" id="KW-1278">Translocase</keyword>
<dbReference type="GO" id="GO:0005829">
    <property type="term" value="C:cytosol"/>
    <property type="evidence" value="ECO:0007669"/>
    <property type="project" value="TreeGrafter"/>
</dbReference>
<evidence type="ECO:0000256" key="12">
    <source>
        <dbReference type="ARBA" id="ARBA00022967"/>
    </source>
</evidence>
<dbReference type="InterPro" id="IPR004027">
    <property type="entry name" value="SEC_C_motif"/>
</dbReference>
<dbReference type="GO" id="GO:0017038">
    <property type="term" value="P:protein import"/>
    <property type="evidence" value="ECO:0007669"/>
    <property type="project" value="InterPro"/>
</dbReference>
<dbReference type="InterPro" id="IPR014001">
    <property type="entry name" value="Helicase_ATP-bd"/>
</dbReference>
<comment type="cofactor">
    <cofactor evidence="1">
        <name>Zn(2+)</name>
        <dbReference type="ChEBI" id="CHEBI:29105"/>
    </cofactor>
</comment>
<keyword evidence="4 15" id="KW-1003">Cell membrane</keyword>
<gene>
    <name evidence="15 20" type="primary">secA</name>
    <name evidence="20" type="ORF">FPW1038_01758</name>
</gene>
<keyword evidence="8 15" id="KW-0547">Nucleotide-binding</keyword>
<dbReference type="Pfam" id="PF01043">
    <property type="entry name" value="SecA_PP_bind"/>
    <property type="match status" value="1"/>
</dbReference>
<evidence type="ECO:0000313" key="21">
    <source>
        <dbReference type="Proteomes" id="UP000244889"/>
    </source>
</evidence>
<dbReference type="InterPro" id="IPR011130">
    <property type="entry name" value="SecA_preprotein_X-link_dom"/>
</dbReference>
<keyword evidence="6" id="KW-0997">Cell inner membrane</keyword>
<reference evidence="21" key="1">
    <citation type="submission" date="2018-03" db="EMBL/GenBank/DDBJ databases">
        <authorList>
            <person name="Batty M. E."/>
            <person name="Batty M E."/>
        </authorList>
    </citation>
    <scope>NUCLEOTIDE SEQUENCE [LARGE SCALE GENOMIC DNA]</scope>
</reference>
<evidence type="ECO:0000256" key="2">
    <source>
        <dbReference type="ARBA" id="ARBA00007650"/>
    </source>
</evidence>
<dbReference type="PROSITE" id="PS51196">
    <property type="entry name" value="SECA_MOTOR_DEAD"/>
    <property type="match status" value="1"/>
</dbReference>
<dbReference type="FunFam" id="3.40.50.300:FF:000113">
    <property type="entry name" value="Preprotein translocase subunit SecA"/>
    <property type="match status" value="1"/>
</dbReference>
<feature type="domain" description="Helicase C-terminal" evidence="18">
    <location>
        <begin position="426"/>
        <end position="627"/>
    </location>
</feature>
<evidence type="ECO:0000259" key="18">
    <source>
        <dbReference type="PROSITE" id="PS51194"/>
    </source>
</evidence>
<feature type="domain" description="Helicase ATP-binding" evidence="17">
    <location>
        <begin position="89"/>
        <end position="247"/>
    </location>
</feature>